<name>A0A8R7US29_TRIUA</name>
<reference evidence="2" key="2">
    <citation type="submission" date="2018-03" db="EMBL/GenBank/DDBJ databases">
        <title>The Triticum urartu genome reveals the dynamic nature of wheat genome evolution.</title>
        <authorList>
            <person name="Ling H."/>
            <person name="Ma B."/>
            <person name="Shi X."/>
            <person name="Liu H."/>
            <person name="Dong L."/>
            <person name="Sun H."/>
            <person name="Cao Y."/>
            <person name="Gao Q."/>
            <person name="Zheng S."/>
            <person name="Li Y."/>
            <person name="Yu Y."/>
            <person name="Du H."/>
            <person name="Qi M."/>
            <person name="Li Y."/>
            <person name="Yu H."/>
            <person name="Cui Y."/>
            <person name="Wang N."/>
            <person name="Chen C."/>
            <person name="Wu H."/>
            <person name="Zhao Y."/>
            <person name="Zhang J."/>
            <person name="Li Y."/>
            <person name="Zhou W."/>
            <person name="Zhang B."/>
            <person name="Hu W."/>
            <person name="Eijk M."/>
            <person name="Tang J."/>
            <person name="Witsenboer H."/>
            <person name="Zhao S."/>
            <person name="Li Z."/>
            <person name="Zhang A."/>
            <person name="Wang D."/>
            <person name="Liang C."/>
        </authorList>
    </citation>
    <scope>NUCLEOTIDE SEQUENCE [LARGE SCALE GENOMIC DNA]</scope>
    <source>
        <strain evidence="2">cv. G1812</strain>
    </source>
</reference>
<dbReference type="Proteomes" id="UP000015106">
    <property type="component" value="Chromosome 5"/>
</dbReference>
<reference evidence="2" key="3">
    <citation type="submission" date="2022-06" db="UniProtKB">
        <authorList>
            <consortium name="EnsemblPlants"/>
        </authorList>
    </citation>
    <scope>IDENTIFICATION</scope>
</reference>
<sequence length="120" mass="12833">MLPSPSYSTQLLCGATDESRSTSPPLLPTALPRGASWKISNLHTRRKKTRRTAGGSQGPWMSSRGHHRIQMRIGSTGKSSIPLAPIAPPAPAPMPNRILSVAAEPLRIKFGNSENQGEGI</sequence>
<evidence type="ECO:0000313" key="3">
    <source>
        <dbReference type="Proteomes" id="UP000015106"/>
    </source>
</evidence>
<dbReference type="Gramene" id="TuG1812G0500005679.01.T01">
    <property type="protein sequence ID" value="TuG1812G0500005679.01.T01.cds244895"/>
    <property type="gene ID" value="TuG1812G0500005679.01"/>
</dbReference>
<organism evidence="2 3">
    <name type="scientific">Triticum urartu</name>
    <name type="common">Red wild einkorn</name>
    <name type="synonym">Crithodium urartu</name>
    <dbReference type="NCBI Taxonomy" id="4572"/>
    <lineage>
        <taxon>Eukaryota</taxon>
        <taxon>Viridiplantae</taxon>
        <taxon>Streptophyta</taxon>
        <taxon>Embryophyta</taxon>
        <taxon>Tracheophyta</taxon>
        <taxon>Spermatophyta</taxon>
        <taxon>Magnoliopsida</taxon>
        <taxon>Liliopsida</taxon>
        <taxon>Poales</taxon>
        <taxon>Poaceae</taxon>
        <taxon>BOP clade</taxon>
        <taxon>Pooideae</taxon>
        <taxon>Triticodae</taxon>
        <taxon>Triticeae</taxon>
        <taxon>Triticinae</taxon>
        <taxon>Triticum</taxon>
    </lineage>
</organism>
<proteinExistence type="predicted"/>
<protein>
    <submittedName>
        <fullName evidence="2">Uncharacterized protein</fullName>
    </submittedName>
</protein>
<feature type="region of interest" description="Disordered" evidence="1">
    <location>
        <begin position="1"/>
        <end position="67"/>
    </location>
</feature>
<dbReference type="AlphaFoldDB" id="A0A8R7US29"/>
<keyword evidence="3" id="KW-1185">Reference proteome</keyword>
<evidence type="ECO:0000313" key="2">
    <source>
        <dbReference type="EnsemblPlants" id="TuG1812G0500005679.01.T01.cds244895"/>
    </source>
</evidence>
<reference evidence="3" key="1">
    <citation type="journal article" date="2013" name="Nature">
        <title>Draft genome of the wheat A-genome progenitor Triticum urartu.</title>
        <authorList>
            <person name="Ling H.Q."/>
            <person name="Zhao S."/>
            <person name="Liu D."/>
            <person name="Wang J."/>
            <person name="Sun H."/>
            <person name="Zhang C."/>
            <person name="Fan H."/>
            <person name="Li D."/>
            <person name="Dong L."/>
            <person name="Tao Y."/>
            <person name="Gao C."/>
            <person name="Wu H."/>
            <person name="Li Y."/>
            <person name="Cui Y."/>
            <person name="Guo X."/>
            <person name="Zheng S."/>
            <person name="Wang B."/>
            <person name="Yu K."/>
            <person name="Liang Q."/>
            <person name="Yang W."/>
            <person name="Lou X."/>
            <person name="Chen J."/>
            <person name="Feng M."/>
            <person name="Jian J."/>
            <person name="Zhang X."/>
            <person name="Luo G."/>
            <person name="Jiang Y."/>
            <person name="Liu J."/>
            <person name="Wang Z."/>
            <person name="Sha Y."/>
            <person name="Zhang B."/>
            <person name="Wu H."/>
            <person name="Tang D."/>
            <person name="Shen Q."/>
            <person name="Xue P."/>
            <person name="Zou S."/>
            <person name="Wang X."/>
            <person name="Liu X."/>
            <person name="Wang F."/>
            <person name="Yang Y."/>
            <person name="An X."/>
            <person name="Dong Z."/>
            <person name="Zhang K."/>
            <person name="Zhang X."/>
            <person name="Luo M.C."/>
            <person name="Dvorak J."/>
            <person name="Tong Y."/>
            <person name="Wang J."/>
            <person name="Yang H."/>
            <person name="Li Z."/>
            <person name="Wang D."/>
            <person name="Zhang A."/>
            <person name="Wang J."/>
        </authorList>
    </citation>
    <scope>NUCLEOTIDE SEQUENCE</scope>
    <source>
        <strain evidence="3">cv. G1812</strain>
    </source>
</reference>
<feature type="compositionally biased region" description="Low complexity" evidence="1">
    <location>
        <begin position="21"/>
        <end position="33"/>
    </location>
</feature>
<accession>A0A8R7US29</accession>
<evidence type="ECO:0000256" key="1">
    <source>
        <dbReference type="SAM" id="MobiDB-lite"/>
    </source>
</evidence>
<feature type="compositionally biased region" description="Polar residues" evidence="1">
    <location>
        <begin position="1"/>
        <end position="11"/>
    </location>
</feature>
<dbReference type="EnsemblPlants" id="TuG1812G0500005679.01.T01">
    <property type="protein sequence ID" value="TuG1812G0500005679.01.T01.cds244895"/>
    <property type="gene ID" value="TuG1812G0500005679.01"/>
</dbReference>